<dbReference type="EMBL" id="HBHX01043572">
    <property type="protein sequence ID" value="CAE0123417.1"/>
    <property type="molecule type" value="Transcribed_RNA"/>
</dbReference>
<proteinExistence type="predicted"/>
<feature type="region of interest" description="Disordered" evidence="1">
    <location>
        <begin position="105"/>
        <end position="151"/>
    </location>
</feature>
<sequence length="151" mass="15873">MDVGVMFSNLCADHPMLVSCLAMYSIWWLARYANQGRGVQLAAPGAKGATKEEAVLAARERQQKRLEAVTAARGQPAPVVPVAAAKGEPPAPTVAPTANPTLEAARKSANDKESYTQRLARLEKGKGASDTNPLAPAPKTSSHVVCRKKGG</sequence>
<gene>
    <name evidence="2" type="ORF">HERI1096_LOCUS24119</name>
</gene>
<dbReference type="AlphaFoldDB" id="A0A7S3B3B7"/>
<accession>A0A7S3B3B7</accession>
<feature type="compositionally biased region" description="Basic and acidic residues" evidence="1">
    <location>
        <begin position="105"/>
        <end position="127"/>
    </location>
</feature>
<organism evidence="2">
    <name type="scientific">Haptolina ericina</name>
    <dbReference type="NCBI Taxonomy" id="156174"/>
    <lineage>
        <taxon>Eukaryota</taxon>
        <taxon>Haptista</taxon>
        <taxon>Haptophyta</taxon>
        <taxon>Prymnesiophyceae</taxon>
        <taxon>Prymnesiales</taxon>
        <taxon>Prymnesiaceae</taxon>
        <taxon>Haptolina</taxon>
    </lineage>
</organism>
<evidence type="ECO:0000313" key="2">
    <source>
        <dbReference type="EMBL" id="CAE0123417.1"/>
    </source>
</evidence>
<name>A0A7S3B3B7_9EUKA</name>
<evidence type="ECO:0000256" key="1">
    <source>
        <dbReference type="SAM" id="MobiDB-lite"/>
    </source>
</evidence>
<protein>
    <submittedName>
        <fullName evidence="2">Uncharacterized protein</fullName>
    </submittedName>
</protein>
<reference evidence="2" key="1">
    <citation type="submission" date="2021-01" db="EMBL/GenBank/DDBJ databases">
        <authorList>
            <person name="Corre E."/>
            <person name="Pelletier E."/>
            <person name="Niang G."/>
            <person name="Scheremetjew M."/>
            <person name="Finn R."/>
            <person name="Kale V."/>
            <person name="Holt S."/>
            <person name="Cochrane G."/>
            <person name="Meng A."/>
            <person name="Brown T."/>
            <person name="Cohen L."/>
        </authorList>
    </citation>
    <scope>NUCLEOTIDE SEQUENCE</scope>
    <source>
        <strain evidence="2">CCMP281</strain>
    </source>
</reference>